<keyword evidence="1" id="KW-0472">Membrane</keyword>
<sequence>MPSILSHPAVPLTFGLGLAVLLSELQWVWLPAIALVLLNGLWRLWRLCLLNAADGKS</sequence>
<accession>A0ABV7TV39</accession>
<evidence type="ECO:0000313" key="3">
    <source>
        <dbReference type="Proteomes" id="UP001595636"/>
    </source>
</evidence>
<evidence type="ECO:0000256" key="1">
    <source>
        <dbReference type="SAM" id="Phobius"/>
    </source>
</evidence>
<name>A0ABV7TV39_9NEIS</name>
<reference evidence="3" key="1">
    <citation type="journal article" date="2019" name="Int. J. Syst. Evol. Microbiol.">
        <title>The Global Catalogue of Microorganisms (GCM) 10K type strain sequencing project: providing services to taxonomists for standard genome sequencing and annotation.</title>
        <authorList>
            <consortium name="The Broad Institute Genomics Platform"/>
            <consortium name="The Broad Institute Genome Sequencing Center for Infectious Disease"/>
            <person name="Wu L."/>
            <person name="Ma J."/>
        </authorList>
    </citation>
    <scope>NUCLEOTIDE SEQUENCE [LARGE SCALE GENOMIC DNA]</scope>
    <source>
        <strain evidence="3">KCTC 42195</strain>
    </source>
</reference>
<proteinExistence type="predicted"/>
<dbReference type="RefSeq" id="WP_390279480.1">
    <property type="nucleotide sequence ID" value="NZ_JBHRYH010000021.1"/>
</dbReference>
<evidence type="ECO:0000313" key="2">
    <source>
        <dbReference type="EMBL" id="MFC3626641.1"/>
    </source>
</evidence>
<keyword evidence="3" id="KW-1185">Reference proteome</keyword>
<comment type="caution">
    <text evidence="2">The sequence shown here is derived from an EMBL/GenBank/DDBJ whole genome shotgun (WGS) entry which is preliminary data.</text>
</comment>
<dbReference type="EMBL" id="JBHRYH010000021">
    <property type="protein sequence ID" value="MFC3626641.1"/>
    <property type="molecule type" value="Genomic_DNA"/>
</dbReference>
<dbReference type="Proteomes" id="UP001595636">
    <property type="component" value="Unassembled WGS sequence"/>
</dbReference>
<organism evidence="2 3">
    <name type="scientific">Vogesella amnigena</name>
    <dbReference type="NCBI Taxonomy" id="1507449"/>
    <lineage>
        <taxon>Bacteria</taxon>
        <taxon>Pseudomonadati</taxon>
        <taxon>Pseudomonadota</taxon>
        <taxon>Betaproteobacteria</taxon>
        <taxon>Neisseriales</taxon>
        <taxon>Chromobacteriaceae</taxon>
        <taxon>Vogesella</taxon>
    </lineage>
</organism>
<keyword evidence="1" id="KW-1133">Transmembrane helix</keyword>
<feature type="transmembrane region" description="Helical" evidence="1">
    <location>
        <begin position="12"/>
        <end position="38"/>
    </location>
</feature>
<gene>
    <name evidence="2" type="ORF">ACFOKJ_10965</name>
</gene>
<keyword evidence="1" id="KW-0812">Transmembrane</keyword>
<protein>
    <submittedName>
        <fullName evidence="2">Uncharacterized protein</fullName>
    </submittedName>
</protein>